<proteinExistence type="predicted"/>
<gene>
    <name evidence="3" type="ORF">EUTSA_v10016420mg</name>
</gene>
<dbReference type="OrthoDB" id="66964at2759"/>
<reference evidence="3 4" key="1">
    <citation type="journal article" date="2013" name="Front. Plant Sci.">
        <title>The Reference Genome of the Halophytic Plant Eutrema salsugineum.</title>
        <authorList>
            <person name="Yang R."/>
            <person name="Jarvis D.E."/>
            <person name="Chen H."/>
            <person name="Beilstein M.A."/>
            <person name="Grimwood J."/>
            <person name="Jenkins J."/>
            <person name="Shu S."/>
            <person name="Prochnik S."/>
            <person name="Xin M."/>
            <person name="Ma C."/>
            <person name="Schmutz J."/>
            <person name="Wing R.A."/>
            <person name="Mitchell-Olds T."/>
            <person name="Schumaker K.S."/>
            <person name="Wang X."/>
        </authorList>
    </citation>
    <scope>NUCLEOTIDE SEQUENCE [LARGE SCALE GENOMIC DNA]</scope>
</reference>
<dbReference type="InterPro" id="IPR024593">
    <property type="entry name" value="DUF3444"/>
</dbReference>
<dbReference type="Gramene" id="ESQ52165">
    <property type="protein sequence ID" value="ESQ52165"/>
    <property type="gene ID" value="EUTSA_v10016420mg"/>
</dbReference>
<evidence type="ECO:0000313" key="4">
    <source>
        <dbReference type="Proteomes" id="UP000030689"/>
    </source>
</evidence>
<dbReference type="Pfam" id="PF11926">
    <property type="entry name" value="DUF3444"/>
    <property type="match status" value="1"/>
</dbReference>
<evidence type="ECO:0000313" key="3">
    <source>
        <dbReference type="EMBL" id="ESQ52165.1"/>
    </source>
</evidence>
<dbReference type="PANTHER" id="PTHR44137">
    <property type="entry name" value="BNAC03G44070D PROTEIN"/>
    <property type="match status" value="1"/>
</dbReference>
<keyword evidence="4" id="KW-1185">Reference proteome</keyword>
<evidence type="ECO:0000259" key="2">
    <source>
        <dbReference type="PROSITE" id="PS50076"/>
    </source>
</evidence>
<dbReference type="Proteomes" id="UP000030689">
    <property type="component" value="Unassembled WGS sequence"/>
</dbReference>
<name>V4LNN7_EUTSA</name>
<evidence type="ECO:0000256" key="1">
    <source>
        <dbReference type="SAM" id="MobiDB-lite"/>
    </source>
</evidence>
<sequence length="587" mass="67043">MAASESDPDTGNEAIHHKTIAESRFNCGDLMSALNHARKALSLSPNTEGVSSMVTAFEIISFAAGDTPEWYKILKVEPFSHIDTIKQQYRKLALVLHPDKNPYAGCEEGFKLVNEAFKVFSDRVRRAEYDMKLRIRIQGELESGACGGDDETFSTVCSCCGSVHKFDRKYLGHNLMCPSCKKNFEAKEVEKEEEGSENGACTSKIITYSRRKKRVGEDGETLRRASETGEMREEEAEALNASERLDEEDEGMMTLAEMQSVIKRNKPKVKSKISEKNSSREEKMGREAQEISSCDVSMTETLMEMITNNENEKLEALKNRKNTKKKKTTNHKEVAEIVDLEYLPRVDRKGDRGKLSQEVYMEDEDFELYNFDKDRMPRSFKKGQVWAIYDGSDDKMPRSYCLVSEVVSLNPFKVWISWLDFESEKLISWMKMSSSHMPCGRFRVSEKVLIEQVKPFSHVVNCERAAREVYQIYPRKGSVWAVYSEKSPGLQRRKTRCYEIVVCLTMYSDVYGLSVAYLEKVNECNDLFKRRDYGYNAVRWIEKEDVAALLSHQIPAKKLPEDESGAGLKESWVLDLASVPPDLVSAT</sequence>
<dbReference type="PANTHER" id="PTHR44137:SF24">
    <property type="entry name" value="DNAJ HEAT SHOCK N-TERMINAL DOMAIN-CONTAINING PROTEIN"/>
    <property type="match status" value="1"/>
</dbReference>
<dbReference type="EMBL" id="KI517385">
    <property type="protein sequence ID" value="ESQ52165.1"/>
    <property type="molecule type" value="Genomic_DNA"/>
</dbReference>
<feature type="domain" description="J" evidence="2">
    <location>
        <begin position="69"/>
        <end position="133"/>
    </location>
</feature>
<dbReference type="SMART" id="SM00271">
    <property type="entry name" value="DnaJ"/>
    <property type="match status" value="1"/>
</dbReference>
<dbReference type="CDD" id="cd06257">
    <property type="entry name" value="DnaJ"/>
    <property type="match status" value="1"/>
</dbReference>
<dbReference type="OMA" id="RLFHQFE"/>
<dbReference type="Pfam" id="PF00226">
    <property type="entry name" value="DnaJ"/>
    <property type="match status" value="1"/>
</dbReference>
<feature type="region of interest" description="Disordered" evidence="1">
    <location>
        <begin position="265"/>
        <end position="292"/>
    </location>
</feature>
<dbReference type="InterPro" id="IPR001623">
    <property type="entry name" value="DnaJ_domain"/>
</dbReference>
<protein>
    <recommendedName>
        <fullName evidence="2">J domain-containing protein</fullName>
    </recommendedName>
</protein>
<dbReference type="Gene3D" id="1.10.287.110">
    <property type="entry name" value="DnaJ domain"/>
    <property type="match status" value="1"/>
</dbReference>
<dbReference type="InterPro" id="IPR036869">
    <property type="entry name" value="J_dom_sf"/>
</dbReference>
<organism evidence="3 4">
    <name type="scientific">Eutrema salsugineum</name>
    <name type="common">Saltwater cress</name>
    <name type="synonym">Sisymbrium salsugineum</name>
    <dbReference type="NCBI Taxonomy" id="72664"/>
    <lineage>
        <taxon>Eukaryota</taxon>
        <taxon>Viridiplantae</taxon>
        <taxon>Streptophyta</taxon>
        <taxon>Embryophyta</taxon>
        <taxon>Tracheophyta</taxon>
        <taxon>Spermatophyta</taxon>
        <taxon>Magnoliopsida</taxon>
        <taxon>eudicotyledons</taxon>
        <taxon>Gunneridae</taxon>
        <taxon>Pentapetalae</taxon>
        <taxon>rosids</taxon>
        <taxon>malvids</taxon>
        <taxon>Brassicales</taxon>
        <taxon>Brassicaceae</taxon>
        <taxon>Eutremeae</taxon>
        <taxon>Eutrema</taxon>
    </lineage>
</organism>
<accession>V4LNN7</accession>
<dbReference type="PROSITE" id="PS50076">
    <property type="entry name" value="DNAJ_2"/>
    <property type="match status" value="1"/>
</dbReference>
<dbReference type="KEGG" id="eus:EUTSA_v10016420mg"/>
<feature type="compositionally biased region" description="Basic and acidic residues" evidence="1">
    <location>
        <begin position="272"/>
        <end position="289"/>
    </location>
</feature>
<dbReference type="SUPFAM" id="SSF46565">
    <property type="entry name" value="Chaperone J-domain"/>
    <property type="match status" value="1"/>
</dbReference>
<dbReference type="PRINTS" id="PR00625">
    <property type="entry name" value="JDOMAIN"/>
</dbReference>
<dbReference type="AlphaFoldDB" id="V4LNN7"/>
<dbReference type="eggNOG" id="ENOG502QQET">
    <property type="taxonomic scope" value="Eukaryota"/>
</dbReference>